<protein>
    <submittedName>
        <fullName evidence="1">Uncharacterized protein</fullName>
    </submittedName>
</protein>
<reference evidence="1 2" key="1">
    <citation type="journal article" date="2019" name="Commun. Biol.">
        <title>The bagworm genome reveals a unique fibroin gene that provides high tensile strength.</title>
        <authorList>
            <person name="Kono N."/>
            <person name="Nakamura H."/>
            <person name="Ohtoshi R."/>
            <person name="Tomita M."/>
            <person name="Numata K."/>
            <person name="Arakawa K."/>
        </authorList>
    </citation>
    <scope>NUCLEOTIDE SEQUENCE [LARGE SCALE GENOMIC DNA]</scope>
</reference>
<keyword evidence="2" id="KW-1185">Reference proteome</keyword>
<organism evidence="1 2">
    <name type="scientific">Eumeta variegata</name>
    <name type="common">Bagworm moth</name>
    <name type="synonym">Eumeta japonica</name>
    <dbReference type="NCBI Taxonomy" id="151549"/>
    <lineage>
        <taxon>Eukaryota</taxon>
        <taxon>Metazoa</taxon>
        <taxon>Ecdysozoa</taxon>
        <taxon>Arthropoda</taxon>
        <taxon>Hexapoda</taxon>
        <taxon>Insecta</taxon>
        <taxon>Pterygota</taxon>
        <taxon>Neoptera</taxon>
        <taxon>Endopterygota</taxon>
        <taxon>Lepidoptera</taxon>
        <taxon>Glossata</taxon>
        <taxon>Ditrysia</taxon>
        <taxon>Tineoidea</taxon>
        <taxon>Psychidae</taxon>
        <taxon>Oiketicinae</taxon>
        <taxon>Eumeta</taxon>
    </lineage>
</organism>
<evidence type="ECO:0000313" key="2">
    <source>
        <dbReference type="Proteomes" id="UP000299102"/>
    </source>
</evidence>
<comment type="caution">
    <text evidence="1">The sequence shown here is derived from an EMBL/GenBank/DDBJ whole genome shotgun (WGS) entry which is preliminary data.</text>
</comment>
<proteinExistence type="predicted"/>
<name>A0A4C1UKR4_EUMVA</name>
<dbReference type="EMBL" id="BGZK01000184">
    <property type="protein sequence ID" value="GBP26740.1"/>
    <property type="molecule type" value="Genomic_DNA"/>
</dbReference>
<evidence type="ECO:0000313" key="1">
    <source>
        <dbReference type="EMBL" id="GBP26740.1"/>
    </source>
</evidence>
<dbReference type="AlphaFoldDB" id="A0A4C1UKR4"/>
<accession>A0A4C1UKR4</accession>
<sequence length="97" mass="11208">MTKDNISAVRLMIAIDKKVTYQKIRTKLGFGEVTQQNVQAVEKLMQRNQRIAYVELKRELAIRPATMQTIIPDNLSLNNRCSRCVPHKLTDKQKPVE</sequence>
<dbReference type="Proteomes" id="UP000299102">
    <property type="component" value="Unassembled WGS sequence"/>
</dbReference>
<gene>
    <name evidence="1" type="ORF">EVAR_95251_1</name>
</gene>